<keyword evidence="9" id="KW-1185">Reference proteome</keyword>
<dbReference type="InterPro" id="IPR045306">
    <property type="entry name" value="SDH-like"/>
</dbReference>
<dbReference type="SMART" id="SM00829">
    <property type="entry name" value="PKS_ER"/>
    <property type="match status" value="1"/>
</dbReference>
<dbReference type="SUPFAM" id="SSF50129">
    <property type="entry name" value="GroES-like"/>
    <property type="match status" value="1"/>
</dbReference>
<keyword evidence="5" id="KW-0560">Oxidoreductase</keyword>
<protein>
    <submittedName>
        <fullName evidence="8">NAD(P)-dependent alcohol dehydrogenase</fullName>
    </submittedName>
</protein>
<keyword evidence="4 6" id="KW-0862">Zinc</keyword>
<dbReference type="AlphaFoldDB" id="A0A7G5C4M4"/>
<keyword evidence="3 6" id="KW-0479">Metal-binding</keyword>
<dbReference type="SUPFAM" id="SSF51735">
    <property type="entry name" value="NAD(P)-binding Rossmann-fold domains"/>
    <property type="match status" value="1"/>
</dbReference>
<dbReference type="PROSITE" id="PS00059">
    <property type="entry name" value="ADH_ZINC"/>
    <property type="match status" value="1"/>
</dbReference>
<dbReference type="Gene3D" id="3.40.50.720">
    <property type="entry name" value="NAD(P)-binding Rossmann-like Domain"/>
    <property type="match status" value="1"/>
</dbReference>
<evidence type="ECO:0000256" key="3">
    <source>
        <dbReference type="ARBA" id="ARBA00022723"/>
    </source>
</evidence>
<evidence type="ECO:0000256" key="4">
    <source>
        <dbReference type="ARBA" id="ARBA00022833"/>
    </source>
</evidence>
<organism evidence="8 9">
    <name type="scientific">Cohnella cholangitidis</name>
    <dbReference type="NCBI Taxonomy" id="2598458"/>
    <lineage>
        <taxon>Bacteria</taxon>
        <taxon>Bacillati</taxon>
        <taxon>Bacillota</taxon>
        <taxon>Bacilli</taxon>
        <taxon>Bacillales</taxon>
        <taxon>Paenibacillaceae</taxon>
        <taxon>Cohnella</taxon>
    </lineage>
</organism>
<dbReference type="RefSeq" id="WP_182300393.1">
    <property type="nucleotide sequence ID" value="NZ_CP041969.1"/>
</dbReference>
<evidence type="ECO:0000256" key="1">
    <source>
        <dbReference type="ARBA" id="ARBA00001947"/>
    </source>
</evidence>
<dbReference type="InterPro" id="IPR011032">
    <property type="entry name" value="GroES-like_sf"/>
</dbReference>
<evidence type="ECO:0000313" key="8">
    <source>
        <dbReference type="EMBL" id="QMV44158.1"/>
    </source>
</evidence>
<evidence type="ECO:0000256" key="5">
    <source>
        <dbReference type="ARBA" id="ARBA00023002"/>
    </source>
</evidence>
<gene>
    <name evidence="8" type="ORF">FPL14_25585</name>
</gene>
<dbReference type="GO" id="GO:0016616">
    <property type="term" value="F:oxidoreductase activity, acting on the CH-OH group of donors, NAD or NADP as acceptor"/>
    <property type="evidence" value="ECO:0007669"/>
    <property type="project" value="InterPro"/>
</dbReference>
<dbReference type="KEGG" id="cchl:FPL14_25585"/>
<dbReference type="CDD" id="cd05285">
    <property type="entry name" value="sorbitol_DH"/>
    <property type="match status" value="1"/>
</dbReference>
<dbReference type="Proteomes" id="UP000515679">
    <property type="component" value="Chromosome"/>
</dbReference>
<comment type="cofactor">
    <cofactor evidence="1 6">
        <name>Zn(2+)</name>
        <dbReference type="ChEBI" id="CHEBI:29105"/>
    </cofactor>
</comment>
<dbReference type="Pfam" id="PF08240">
    <property type="entry name" value="ADH_N"/>
    <property type="match status" value="1"/>
</dbReference>
<proteinExistence type="inferred from homology"/>
<dbReference type="InterPro" id="IPR002328">
    <property type="entry name" value="ADH_Zn_CS"/>
</dbReference>
<name>A0A7G5C4M4_9BACL</name>
<feature type="domain" description="Enoyl reductase (ER)" evidence="7">
    <location>
        <begin position="13"/>
        <end position="346"/>
    </location>
</feature>
<dbReference type="Gene3D" id="3.90.180.10">
    <property type="entry name" value="Medium-chain alcohol dehydrogenases, catalytic domain"/>
    <property type="match status" value="1"/>
</dbReference>
<evidence type="ECO:0000313" key="9">
    <source>
        <dbReference type="Proteomes" id="UP000515679"/>
    </source>
</evidence>
<evidence type="ECO:0000256" key="2">
    <source>
        <dbReference type="ARBA" id="ARBA00008072"/>
    </source>
</evidence>
<dbReference type="GO" id="GO:0008270">
    <property type="term" value="F:zinc ion binding"/>
    <property type="evidence" value="ECO:0007669"/>
    <property type="project" value="InterPro"/>
</dbReference>
<reference evidence="8 9" key="1">
    <citation type="submission" date="2019-07" db="EMBL/GenBank/DDBJ databases">
        <authorList>
            <person name="Kim J.K."/>
            <person name="Cheong H.-M."/>
            <person name="Choi Y."/>
            <person name="Hwang K.J."/>
            <person name="Lee S."/>
            <person name="Choi C."/>
        </authorList>
    </citation>
    <scope>NUCLEOTIDE SEQUENCE [LARGE SCALE GENOMIC DNA]</scope>
    <source>
        <strain evidence="8 9">KS 22</strain>
    </source>
</reference>
<dbReference type="InterPro" id="IPR036291">
    <property type="entry name" value="NAD(P)-bd_dom_sf"/>
</dbReference>
<dbReference type="PANTHER" id="PTHR43161">
    <property type="entry name" value="SORBITOL DEHYDROGENASE"/>
    <property type="match status" value="1"/>
</dbReference>
<dbReference type="PANTHER" id="PTHR43161:SF9">
    <property type="entry name" value="SORBITOL DEHYDROGENASE"/>
    <property type="match status" value="1"/>
</dbReference>
<evidence type="ECO:0000259" key="7">
    <source>
        <dbReference type="SMART" id="SM00829"/>
    </source>
</evidence>
<dbReference type="Pfam" id="PF00107">
    <property type="entry name" value="ADH_zinc_N"/>
    <property type="match status" value="1"/>
</dbReference>
<accession>A0A7G5C4M4</accession>
<evidence type="ECO:0000256" key="6">
    <source>
        <dbReference type="RuleBase" id="RU361277"/>
    </source>
</evidence>
<dbReference type="InterPro" id="IPR013149">
    <property type="entry name" value="ADH-like_C"/>
</dbReference>
<dbReference type="EMBL" id="CP041969">
    <property type="protein sequence ID" value="QMV44158.1"/>
    <property type="molecule type" value="Genomic_DNA"/>
</dbReference>
<dbReference type="InterPro" id="IPR020843">
    <property type="entry name" value="ER"/>
</dbReference>
<comment type="similarity">
    <text evidence="2 6">Belongs to the zinc-containing alcohol dehydrogenase family.</text>
</comment>
<dbReference type="InterPro" id="IPR013154">
    <property type="entry name" value="ADH-like_N"/>
</dbReference>
<sequence length="351" mass="38384">MGNVMMNAAIMKEKLRIEVERIEKPAPGPNEALIKVQCIGVCGSDIHYYEHGRIGRYVVEEPLILGHEVAGTIVEIGSNVSNVKVGDRVAIEPGVPCGQCEYCKGGRYNLCPDVFFLATPPDNGAWADYIVMRSDVLFQLPDTMSFEEGALLEPLSVGYHAMNRAQVKPSDKVFITGLGPIGLLAIQAAKLFGVKEIYASDVVAFRREFALKMGATAVFNPLEDSIAEEIAKLTNNSGIDVIMESSGNRNSISSTVNLVKRGGRIVFVGLPPENEVLLNVDKIIDSELNIYGVFRYANTYAAAIRAYAKSGLNISEVITHQFDLQEINAALQLSRTQKDKAIKIMIYPKAE</sequence>